<evidence type="ECO:0000313" key="3">
    <source>
        <dbReference type="Proteomes" id="UP000494301"/>
    </source>
</evidence>
<dbReference type="EMBL" id="CABWIL020000060">
    <property type="protein sequence ID" value="CAB3975266.1"/>
    <property type="molecule type" value="Genomic_DNA"/>
</dbReference>
<sequence>MRTRNEIAASSLNDVVGAISGKRIRHTRVSEIMGELDSLIYPESQDSILLVCGPSGAGKTTLAKHMVNTALKRANPLMESDRGMIPSLYIEAPSSGESIFSWRLFYEKILAQLGDNLEIPKVAYGIDPGTGRMTRPHGTSRNTLAALRMAVERGLSERQVQFVVIDEAAHIIRQSSGSRRLEIQLDTLKSLANECGTQIVLVGAYDLYQLVSLSGQIARRTHVLHFERYHDDHPEDVRAFESCIASYEKMLPGFWEGKLSRHAEALFYNTLGCIGTLSRVLTRSAKLSGGTWSVDALKRALLTEAQRTRILEEILDGESAIEPSFTRVFPKAPRIATTRPEGCE</sequence>
<accession>A0A6J5JSS4</accession>
<name>A0A6J5JSS4_9BURK</name>
<dbReference type="InterPro" id="IPR049945">
    <property type="entry name" value="AAA_22"/>
</dbReference>
<dbReference type="InterPro" id="IPR027417">
    <property type="entry name" value="P-loop_NTPase"/>
</dbReference>
<evidence type="ECO:0000259" key="1">
    <source>
        <dbReference type="SMART" id="SM00382"/>
    </source>
</evidence>
<dbReference type="RefSeq" id="WP_175223664.1">
    <property type="nucleotide sequence ID" value="NZ_CABWIL020000060.1"/>
</dbReference>
<reference evidence="2 3" key="1">
    <citation type="submission" date="2020-04" db="EMBL/GenBank/DDBJ databases">
        <authorList>
            <person name="Depoorter E."/>
        </authorList>
    </citation>
    <scope>NUCLEOTIDE SEQUENCE [LARGE SCALE GENOMIC DNA]</scope>
    <source>
        <strain evidence="2 3">BCC0217</strain>
    </source>
</reference>
<dbReference type="GO" id="GO:0016887">
    <property type="term" value="F:ATP hydrolysis activity"/>
    <property type="evidence" value="ECO:0007669"/>
    <property type="project" value="InterPro"/>
</dbReference>
<dbReference type="Proteomes" id="UP000494301">
    <property type="component" value="Unassembled WGS sequence"/>
</dbReference>
<dbReference type="Gene3D" id="3.40.50.300">
    <property type="entry name" value="P-loop containing nucleotide triphosphate hydrolases"/>
    <property type="match status" value="1"/>
</dbReference>
<dbReference type="SUPFAM" id="SSF52540">
    <property type="entry name" value="P-loop containing nucleoside triphosphate hydrolases"/>
    <property type="match status" value="2"/>
</dbReference>
<dbReference type="Pfam" id="PF13401">
    <property type="entry name" value="AAA_22"/>
    <property type="match status" value="1"/>
</dbReference>
<protein>
    <submittedName>
        <fullName evidence="2">ATPase AAA</fullName>
    </submittedName>
</protein>
<proteinExistence type="predicted"/>
<dbReference type="InterPro" id="IPR003593">
    <property type="entry name" value="AAA+_ATPase"/>
</dbReference>
<dbReference type="SMART" id="SM00382">
    <property type="entry name" value="AAA"/>
    <property type="match status" value="1"/>
</dbReference>
<evidence type="ECO:0000313" key="2">
    <source>
        <dbReference type="EMBL" id="CAB3975266.1"/>
    </source>
</evidence>
<gene>
    <name evidence="2" type="ORF">BLA3211_08405</name>
</gene>
<feature type="domain" description="AAA+ ATPase" evidence="1">
    <location>
        <begin position="45"/>
        <end position="230"/>
    </location>
</feature>
<organism evidence="2 3">
    <name type="scientific">Burkholderia aenigmatica</name>
    <dbReference type="NCBI Taxonomy" id="2015348"/>
    <lineage>
        <taxon>Bacteria</taxon>
        <taxon>Pseudomonadati</taxon>
        <taxon>Pseudomonadota</taxon>
        <taxon>Betaproteobacteria</taxon>
        <taxon>Burkholderiales</taxon>
        <taxon>Burkholderiaceae</taxon>
        <taxon>Burkholderia</taxon>
        <taxon>Burkholderia cepacia complex</taxon>
    </lineage>
</organism>
<dbReference type="AlphaFoldDB" id="A0A6J5JSS4"/>